<dbReference type="Gene3D" id="2.60.40.1080">
    <property type="match status" value="1"/>
</dbReference>
<dbReference type="Pfam" id="PF04616">
    <property type="entry name" value="Glyco_hydro_43"/>
    <property type="match status" value="1"/>
</dbReference>
<dbReference type="InterPro" id="IPR023296">
    <property type="entry name" value="Glyco_hydro_beta-prop_sf"/>
</dbReference>
<comment type="caution">
    <text evidence="6">The sequence shown here is derived from an EMBL/GenBank/DDBJ whole genome shotgun (WGS) entry which is preliminary data.</text>
</comment>
<dbReference type="InterPro" id="IPR014756">
    <property type="entry name" value="Ig_E-set"/>
</dbReference>
<dbReference type="InterPro" id="IPR003343">
    <property type="entry name" value="Big_2"/>
</dbReference>
<dbReference type="GO" id="GO:0005975">
    <property type="term" value="P:carbohydrate metabolic process"/>
    <property type="evidence" value="ECO:0007669"/>
    <property type="project" value="InterPro"/>
</dbReference>
<dbReference type="OrthoDB" id="177947at2"/>
<comment type="similarity">
    <text evidence="1">Belongs to the glycosyl hydrolase 43 family.</text>
</comment>
<evidence type="ECO:0000256" key="4">
    <source>
        <dbReference type="ARBA" id="ARBA00023295"/>
    </source>
</evidence>
<evidence type="ECO:0000313" key="6">
    <source>
        <dbReference type="EMBL" id="TNJ58370.1"/>
    </source>
</evidence>
<evidence type="ECO:0000256" key="2">
    <source>
        <dbReference type="ARBA" id="ARBA00022729"/>
    </source>
</evidence>
<feature type="domain" description="BIG2" evidence="5">
    <location>
        <begin position="1296"/>
        <end position="1377"/>
    </location>
</feature>
<dbReference type="PANTHER" id="PTHR43817">
    <property type="entry name" value="GLYCOSYL HYDROLASE"/>
    <property type="match status" value="1"/>
</dbReference>
<protein>
    <recommendedName>
        <fullName evidence="5">BIG2 domain-containing protein</fullName>
    </recommendedName>
</protein>
<evidence type="ECO:0000256" key="1">
    <source>
        <dbReference type="ARBA" id="ARBA00009865"/>
    </source>
</evidence>
<evidence type="ECO:0000256" key="3">
    <source>
        <dbReference type="ARBA" id="ARBA00022801"/>
    </source>
</evidence>
<dbReference type="Gene3D" id="2.60.40.10">
    <property type="entry name" value="Immunoglobulins"/>
    <property type="match status" value="2"/>
</dbReference>
<dbReference type="EMBL" id="VDCQ01000099">
    <property type="protein sequence ID" value="TNJ58370.1"/>
    <property type="molecule type" value="Genomic_DNA"/>
</dbReference>
<dbReference type="InterPro" id="IPR011050">
    <property type="entry name" value="Pectin_lyase_fold/virulence"/>
</dbReference>
<name>A0A5C4SYE8_9BACL</name>
<gene>
    <name evidence="6" type="ORF">FE784_38050</name>
</gene>
<evidence type="ECO:0000313" key="7">
    <source>
        <dbReference type="Proteomes" id="UP000307943"/>
    </source>
</evidence>
<organism evidence="6 7">
    <name type="scientific">Paenibacillus hemerocallicola</name>
    <dbReference type="NCBI Taxonomy" id="1172614"/>
    <lineage>
        <taxon>Bacteria</taxon>
        <taxon>Bacillati</taxon>
        <taxon>Bacillota</taxon>
        <taxon>Bacilli</taxon>
        <taxon>Bacillales</taxon>
        <taxon>Paenibacillaceae</taxon>
        <taxon>Paenibacillus</taxon>
    </lineage>
</organism>
<dbReference type="SMART" id="SM00635">
    <property type="entry name" value="BID_2"/>
    <property type="match status" value="1"/>
</dbReference>
<dbReference type="Gene3D" id="2.115.10.20">
    <property type="entry name" value="Glycosyl hydrolase domain, family 43"/>
    <property type="match status" value="1"/>
</dbReference>
<dbReference type="InterPro" id="IPR008964">
    <property type="entry name" value="Invasin/intimin_cell_adhesion"/>
</dbReference>
<accession>A0A5C4SYE8</accession>
<proteinExistence type="inferred from homology"/>
<dbReference type="PANTHER" id="PTHR43817:SF1">
    <property type="entry name" value="HYDROLASE, FAMILY 43, PUTATIVE (AFU_ORTHOLOGUE AFUA_3G01660)-RELATED"/>
    <property type="match status" value="1"/>
</dbReference>
<keyword evidence="7" id="KW-1185">Reference proteome</keyword>
<dbReference type="SUPFAM" id="SSF75005">
    <property type="entry name" value="Arabinanase/levansucrase/invertase"/>
    <property type="match status" value="1"/>
</dbReference>
<dbReference type="Proteomes" id="UP000307943">
    <property type="component" value="Unassembled WGS sequence"/>
</dbReference>
<dbReference type="InterPro" id="IPR013783">
    <property type="entry name" value="Ig-like_fold"/>
</dbReference>
<dbReference type="SUPFAM" id="SSF51126">
    <property type="entry name" value="Pectin lyase-like"/>
    <property type="match status" value="1"/>
</dbReference>
<evidence type="ECO:0000259" key="5">
    <source>
        <dbReference type="SMART" id="SM00635"/>
    </source>
</evidence>
<keyword evidence="4" id="KW-0326">Glycosidase</keyword>
<keyword evidence="3" id="KW-0378">Hydrolase</keyword>
<reference evidence="6 7" key="1">
    <citation type="submission" date="2019-05" db="EMBL/GenBank/DDBJ databases">
        <title>We sequenced the genome of Paenibacillus hemerocallicola KCTC 33185 for further insight into its adaptation and study the phylogeny of Paenibacillus.</title>
        <authorList>
            <person name="Narsing Rao M.P."/>
        </authorList>
    </citation>
    <scope>NUCLEOTIDE SEQUENCE [LARGE SCALE GENOMIC DNA]</scope>
    <source>
        <strain evidence="6 7">KCTC 33185</strain>
    </source>
</reference>
<dbReference type="SUPFAM" id="SSF81296">
    <property type="entry name" value="E set domains"/>
    <property type="match status" value="2"/>
</dbReference>
<dbReference type="GO" id="GO:0004553">
    <property type="term" value="F:hydrolase activity, hydrolyzing O-glycosyl compounds"/>
    <property type="evidence" value="ECO:0007669"/>
    <property type="project" value="InterPro"/>
</dbReference>
<dbReference type="SUPFAM" id="SSF49373">
    <property type="entry name" value="Invasin/intimin cell-adhesion fragments"/>
    <property type="match status" value="1"/>
</dbReference>
<keyword evidence="2" id="KW-0732">Signal</keyword>
<dbReference type="InterPro" id="IPR006710">
    <property type="entry name" value="Glyco_hydro_43"/>
</dbReference>
<sequence length="1578" mass="168857">MEFGQRSCVGQAWKRLHIRGEVKFMRKFIRILVMCSFLTLSLCLAVMMSPAYAEAETVYVDASQGQDSNTGGSASLAFKTLDRAIQEVGQDGGTVVLVSDYTLNSDYTEPVHSGVITLTADDGIQDYGAELSFPGSSQKVYRLSGPTEFRNLTIVTTGWTVFAAQFHPIVFGEGISAVSTVSNETRQIFVVGGYEAPHSNSLALNLDSHITIDSGTFYAVSGFTRTRGIATQTYTGTSHITVNGGNISEVYGASLYNHFSGSTVIRVTGGTIGKVSAGGDVTRRLDGTADIELLGGTVGTIDVNNVVGDAMLTLDGVTYSNVSVTYASQAIRNLAVQAGSEKIARYNALHYSTAQITHLEQIFDRAENFTHVYVSEGASGTGCTVQEPCGSLQDAYEFIRVAGGVIRVSGSVLWDFDPVVPLANGRVTFTSDESGIIVFPSDAYVRFKNDVTFENIELRHEDSVTLHADGSQLVIGDGVVTDDPEGMTVSGGAGSSSLAIYSGSFERVIGVAGLDGAYAGTVVTAVYGGTIGLLWSGTTDAYSVARAETSVYGGDIGTIHSSAGHITDAYVLRLYGGSVNSVVMNRLDGDVLLRLVDAEVNQISASEWGQGEAVRTLIYTPAHASVVAGVAALFDNKITDRFVYLEDGGTGSGSHPGNPVGDLNAAIALLGDDGYVVISGKYTISSAYSVNAHNHHVTLTSYDYDRDYRAGGAAFDLGSDLLLGGETSIEKLQFNAPAFAVIFAMGHPLTIGEDVDTTLTLGNKTYINLIGGHNRNTVTPEIRLEVNSGNWAVLRGGSNYKGAQADNLDIEITVNGGTFHSYVAAAPRDRSSGTIQFTVNGGVFRQGLFVVHEYVEDGSMDNGEYDVEFTINGGEFWKMIAPARNKSTIMDGTFHVNLNGGDFSHLTDFRGTEEYEGDMTSFLAVGPNFDIDAEPQGTITFTNYMRSGADPYMFYYNGYYYYTSTGATSIILHKVANIADLKTSTGYTILRPTYGQNLWSPEIHYFSAAEVGEENAGWYMFIAFDDGTTANQRQHVVKALDGDNLIGPWGNPVTGEANVPLKLLNEDVPEFNNEDFVAGTSVIRIGGKAYLTYVSEVGRGTSNFHQTISISEFENPWTLTGEPTVLVVPEYAWEMGGYGQSSSDPNLWYPKVVEGAAAVYGENGEVYLVYTGSGYWTIYYALGYMKFLGGDPMVASNWVKNPTPILSLSDTINGSGHGSFFTDADGTKWIAYHAYVGRDTSSGRFAFVEPYHADENGVVIGNGSGHPAPIETEYTVAVNRTPLSDKLSGFGNMAPVMTSISLNGAVTPAQTGTTQQTVVTATYSNNTTVDVTAWANYASSNPNVAEISAAGLILYKNAGTTVVTATYGGLTSEGVTIQVVGPARSMAKPGKPVLADNNGYDHGIQDGMYSITMNLWHGENGGIYRLYENEVLVDTQVLTAQSPAAQTAVTAISGKPNGTYRYRAELVNAYGATSSDTHVVTVTQAAPAKPALAHNNWDGDGSFQVNMDLWWGTNGVTYRLYENEVLIDTQMLPERTPSAQSAVTNITNRGLGNYEYRAELVNEAGFTSSDKLIVNVSK</sequence>